<feature type="domain" description="4'-phosphopantetheinyl transferase" evidence="2">
    <location>
        <begin position="12"/>
        <end position="120"/>
    </location>
</feature>
<dbReference type="Gene3D" id="3.90.470.20">
    <property type="entry name" value="4'-phosphopantetheinyl transferase domain"/>
    <property type="match status" value="1"/>
</dbReference>
<evidence type="ECO:0000256" key="1">
    <source>
        <dbReference type="ARBA" id="ARBA00022679"/>
    </source>
</evidence>
<reference evidence="3 4" key="1">
    <citation type="journal article" date="2020" name="Genome Biol. Evol.">
        <title>A new high-quality draft genome assembly of the Chinese cordyceps Ophiocordyceps sinensis.</title>
        <authorList>
            <person name="Shu R."/>
            <person name="Zhang J."/>
            <person name="Meng Q."/>
            <person name="Zhang H."/>
            <person name="Zhou G."/>
            <person name="Li M."/>
            <person name="Wu P."/>
            <person name="Zhao Y."/>
            <person name="Chen C."/>
            <person name="Qin Q."/>
        </authorList>
    </citation>
    <scope>NUCLEOTIDE SEQUENCE [LARGE SCALE GENOMIC DNA]</scope>
    <source>
        <strain evidence="3 4">IOZ07</strain>
    </source>
</reference>
<dbReference type="InterPro" id="IPR008278">
    <property type="entry name" value="4-PPantetheinyl_Trfase_dom"/>
</dbReference>
<comment type="caution">
    <text evidence="3">The sequence shown here is derived from an EMBL/GenBank/DDBJ whole genome shotgun (WGS) entry which is preliminary data.</text>
</comment>
<sequence length="164" mass="17777">MRPLRGFPLALGVGTDICRISRVHGILRGPRRERFVRRILAPEEVAAAGERLLVPSGADGDSDGDGDEARKTGLWKMAVFVAGRFAAKEAAFKAHAQLRRRLGWHDILIERRRDGGRDGTSGPPVARIRAAKGEGEDESALVSISHDGDYATAMCIAHVGWEAD</sequence>
<evidence type="ECO:0000313" key="4">
    <source>
        <dbReference type="Proteomes" id="UP000557566"/>
    </source>
</evidence>
<dbReference type="GO" id="GO:0000287">
    <property type="term" value="F:magnesium ion binding"/>
    <property type="evidence" value="ECO:0007669"/>
    <property type="project" value="InterPro"/>
</dbReference>
<dbReference type="Pfam" id="PF01648">
    <property type="entry name" value="ACPS"/>
    <property type="match status" value="1"/>
</dbReference>
<name>A0A8H4VAA3_9HYPO</name>
<dbReference type="InterPro" id="IPR002582">
    <property type="entry name" value="ACPS"/>
</dbReference>
<proteinExistence type="inferred from homology"/>
<evidence type="ECO:0000313" key="3">
    <source>
        <dbReference type="EMBL" id="KAF4513694.1"/>
    </source>
</evidence>
<dbReference type="HAMAP" id="MF_00101">
    <property type="entry name" value="AcpS"/>
    <property type="match status" value="1"/>
</dbReference>
<dbReference type="GO" id="GO:0006633">
    <property type="term" value="P:fatty acid biosynthetic process"/>
    <property type="evidence" value="ECO:0007669"/>
    <property type="project" value="InterPro"/>
</dbReference>
<dbReference type="InterPro" id="IPR037143">
    <property type="entry name" value="4-PPantetheinyl_Trfase_dom_sf"/>
</dbReference>
<organism evidence="3 4">
    <name type="scientific">Ophiocordyceps sinensis</name>
    <dbReference type="NCBI Taxonomy" id="72228"/>
    <lineage>
        <taxon>Eukaryota</taxon>
        <taxon>Fungi</taxon>
        <taxon>Dikarya</taxon>
        <taxon>Ascomycota</taxon>
        <taxon>Pezizomycotina</taxon>
        <taxon>Sordariomycetes</taxon>
        <taxon>Hypocreomycetidae</taxon>
        <taxon>Hypocreales</taxon>
        <taxon>Ophiocordycipitaceae</taxon>
        <taxon>Ophiocordyceps</taxon>
    </lineage>
</organism>
<evidence type="ECO:0000259" key="2">
    <source>
        <dbReference type="Pfam" id="PF01648"/>
    </source>
</evidence>
<protein>
    <recommendedName>
        <fullName evidence="2">4'-phosphopantetheinyl transferase domain-containing protein</fullName>
    </recommendedName>
</protein>
<dbReference type="EMBL" id="JAAVMX010000001">
    <property type="protein sequence ID" value="KAF4513694.1"/>
    <property type="molecule type" value="Genomic_DNA"/>
</dbReference>
<accession>A0A8H4VAA3</accession>
<dbReference type="AlphaFoldDB" id="A0A8H4VAA3"/>
<keyword evidence="4" id="KW-1185">Reference proteome</keyword>
<dbReference type="SUPFAM" id="SSF56214">
    <property type="entry name" value="4'-phosphopantetheinyl transferase"/>
    <property type="match status" value="1"/>
</dbReference>
<dbReference type="OrthoDB" id="15433at2759"/>
<dbReference type="Proteomes" id="UP000557566">
    <property type="component" value="Unassembled WGS sequence"/>
</dbReference>
<keyword evidence="1" id="KW-0808">Transferase</keyword>
<gene>
    <name evidence="3" type="ORF">G6O67_000935</name>
</gene>
<dbReference type="GO" id="GO:0008897">
    <property type="term" value="F:holo-[acyl-carrier-protein] synthase activity"/>
    <property type="evidence" value="ECO:0007669"/>
    <property type="project" value="InterPro"/>
</dbReference>